<dbReference type="EMBL" id="CP007141">
    <property type="protein sequence ID" value="AJC74034.1"/>
    <property type="molecule type" value="Genomic_DNA"/>
</dbReference>
<dbReference type="OrthoDB" id="384721at2"/>
<dbReference type="InterPro" id="IPR017946">
    <property type="entry name" value="PLC-like_Pdiesterase_TIM-brl"/>
</dbReference>
<dbReference type="Proteomes" id="UP000077469">
    <property type="component" value="Chromosome"/>
</dbReference>
<keyword evidence="3" id="KW-1185">Reference proteome</keyword>
<dbReference type="PANTHER" id="PTHR46211:SF1">
    <property type="entry name" value="GLYCEROPHOSPHODIESTER PHOSPHODIESTERASE, CYTOPLASMIC"/>
    <property type="match status" value="1"/>
</dbReference>
<evidence type="ECO:0000313" key="2">
    <source>
        <dbReference type="EMBL" id="AJC74034.1"/>
    </source>
</evidence>
<dbReference type="RefSeq" id="WP_031504300.1">
    <property type="nucleotide sequence ID" value="NC_022795.1"/>
</dbReference>
<dbReference type="PaxDb" id="1123384-AJ81_07335"/>
<evidence type="ECO:0000259" key="1">
    <source>
        <dbReference type="PROSITE" id="PS51704"/>
    </source>
</evidence>
<proteinExistence type="predicted"/>
<dbReference type="PROSITE" id="PS51704">
    <property type="entry name" value="GP_PDE"/>
    <property type="match status" value="1"/>
</dbReference>
<dbReference type="Gene3D" id="3.20.20.190">
    <property type="entry name" value="Phosphatidylinositol (PI) phosphodiesterase"/>
    <property type="match status" value="1"/>
</dbReference>
<sequence length="240" mass="27627">MIVLGHRGYSARYVENTMIAFKKALELGADGIELDLRGTKDGRVVVIHDEDLKRLCGVDVKVSDLTFEELKEYKLNGETIPTFEEVLSILDDKHILNAEIKEANVAERALQLIDEFRLTDSTVVSSFDHELIARLIRKRPDMKFGFLVGEELRNDPIGLIDKLLQHKPYSMHLPHQLFDYPMVFRKIVKMIRKAGAKIYVWTLDDLKKYQRIEKHIDAVITNQVELFVNALKKPQRAEGA</sequence>
<dbReference type="SUPFAM" id="SSF51695">
    <property type="entry name" value="PLC-like phosphodiesterases"/>
    <property type="match status" value="1"/>
</dbReference>
<gene>
    <name evidence="2" type="ORF">AJ81_07335</name>
</gene>
<name>A0A0X1KS74_9THEM</name>
<dbReference type="AlphaFoldDB" id="A0A0X1KS74"/>
<reference evidence="2 3" key="1">
    <citation type="submission" date="2014-01" db="EMBL/GenBank/DDBJ databases">
        <title>Genome sequencing of Thermotog hypogea.</title>
        <authorList>
            <person name="Zhang X."/>
            <person name="Alvare G."/>
            <person name="Fristensky B."/>
            <person name="Chen L."/>
            <person name="Suen T."/>
            <person name="Chen Q."/>
            <person name="Ma K."/>
        </authorList>
    </citation>
    <scope>NUCLEOTIDE SEQUENCE [LARGE SCALE GENOMIC DNA]</scope>
    <source>
        <strain evidence="2 3">DSM 11164</strain>
    </source>
</reference>
<organism evidence="2 3">
    <name type="scientific">Pseudothermotoga hypogea DSM 11164 = NBRC 106472</name>
    <dbReference type="NCBI Taxonomy" id="1123384"/>
    <lineage>
        <taxon>Bacteria</taxon>
        <taxon>Thermotogati</taxon>
        <taxon>Thermotogota</taxon>
        <taxon>Thermotogae</taxon>
        <taxon>Thermotogales</taxon>
        <taxon>Thermotogaceae</taxon>
        <taxon>Pseudothermotoga</taxon>
    </lineage>
</organism>
<accession>A0A0X1KS74</accession>
<evidence type="ECO:0000313" key="3">
    <source>
        <dbReference type="Proteomes" id="UP000077469"/>
    </source>
</evidence>
<dbReference type="InterPro" id="IPR030395">
    <property type="entry name" value="GP_PDE_dom"/>
</dbReference>
<dbReference type="Pfam" id="PF03009">
    <property type="entry name" value="GDPD"/>
    <property type="match status" value="1"/>
</dbReference>
<feature type="domain" description="GP-PDE" evidence="1">
    <location>
        <begin position="1"/>
        <end position="231"/>
    </location>
</feature>
<dbReference type="GO" id="GO:0006629">
    <property type="term" value="P:lipid metabolic process"/>
    <property type="evidence" value="ECO:0007669"/>
    <property type="project" value="InterPro"/>
</dbReference>
<dbReference type="PATRIC" id="fig|1123384.7.peg.1473"/>
<dbReference type="STRING" id="1123384.AJ81_07335"/>
<protein>
    <submittedName>
        <fullName evidence="2">Glycerophosphoryl diester phosphodiesterase</fullName>
    </submittedName>
</protein>
<dbReference type="KEGG" id="phy:AJ81_07335"/>
<dbReference type="PANTHER" id="PTHR46211">
    <property type="entry name" value="GLYCEROPHOSPHORYL DIESTER PHOSPHODIESTERASE"/>
    <property type="match status" value="1"/>
</dbReference>
<dbReference type="GO" id="GO:0008081">
    <property type="term" value="F:phosphoric diester hydrolase activity"/>
    <property type="evidence" value="ECO:0007669"/>
    <property type="project" value="InterPro"/>
</dbReference>